<evidence type="ECO:0000256" key="1">
    <source>
        <dbReference type="ARBA" id="ARBA00004123"/>
    </source>
</evidence>
<dbReference type="Pfam" id="PF04939">
    <property type="entry name" value="RRS1"/>
    <property type="match status" value="1"/>
</dbReference>
<comment type="caution">
    <text evidence="7">The sequence shown here is derived from an EMBL/GenBank/DDBJ whole genome shotgun (WGS) entry which is preliminary data.</text>
</comment>
<evidence type="ECO:0000256" key="2">
    <source>
        <dbReference type="ARBA" id="ARBA00010077"/>
    </source>
</evidence>
<proteinExistence type="inferred from homology"/>
<dbReference type="InterPro" id="IPR007023">
    <property type="entry name" value="Ribosom_reg"/>
</dbReference>
<feature type="region of interest" description="Disordered" evidence="6">
    <location>
        <begin position="176"/>
        <end position="206"/>
    </location>
</feature>
<keyword evidence="8" id="KW-1185">Reference proteome</keyword>
<protein>
    <recommendedName>
        <fullName evidence="5">Ribosome biogenesis regulatory protein</fullName>
    </recommendedName>
</protein>
<feature type="compositionally biased region" description="Basic and acidic residues" evidence="6">
    <location>
        <begin position="176"/>
        <end position="189"/>
    </location>
</feature>
<dbReference type="EMBL" id="JASJQH010007053">
    <property type="protein sequence ID" value="KAK9719334.1"/>
    <property type="molecule type" value="Genomic_DNA"/>
</dbReference>
<evidence type="ECO:0000256" key="3">
    <source>
        <dbReference type="ARBA" id="ARBA00022517"/>
    </source>
</evidence>
<comment type="function">
    <text evidence="5">Involved in ribosomal large subunit assembly.</text>
</comment>
<accession>A0ABR2W4X8</accession>
<evidence type="ECO:0000256" key="5">
    <source>
        <dbReference type="RuleBase" id="RU364132"/>
    </source>
</evidence>
<evidence type="ECO:0000256" key="4">
    <source>
        <dbReference type="ARBA" id="ARBA00023242"/>
    </source>
</evidence>
<evidence type="ECO:0000313" key="7">
    <source>
        <dbReference type="EMBL" id="KAK9719334.1"/>
    </source>
</evidence>
<comment type="similarity">
    <text evidence="2 5">Belongs to the RRS1 family.</text>
</comment>
<reference evidence="7 8" key="1">
    <citation type="submission" date="2023-04" db="EMBL/GenBank/DDBJ databases">
        <title>Genome of Basidiobolus ranarum AG-B5.</title>
        <authorList>
            <person name="Stajich J.E."/>
            <person name="Carter-House D."/>
            <person name="Gryganskyi A."/>
        </authorList>
    </citation>
    <scope>NUCLEOTIDE SEQUENCE [LARGE SCALE GENOMIC DNA]</scope>
    <source>
        <strain evidence="7 8">AG-B5</strain>
    </source>
</reference>
<comment type="subcellular location">
    <subcellularLocation>
        <location evidence="1 5">Nucleus</location>
    </subcellularLocation>
</comment>
<evidence type="ECO:0000313" key="8">
    <source>
        <dbReference type="Proteomes" id="UP001479436"/>
    </source>
</evidence>
<evidence type="ECO:0000256" key="6">
    <source>
        <dbReference type="SAM" id="MobiDB-lite"/>
    </source>
</evidence>
<sequence length="281" mass="31873">MDVTEALEAHKNKFKTIEVERLLPVDFDLALLATFDQNPIEDSSFSGNNDEIDSFLKDYTRQGTQLLINEIFKLPVESNDLGVVAKLPEQKTVIPREKPLPKGKPLTRWEKFAKAKGIQKTKRSRMVMDEATGEYKPRYGYKGINDDQGDWLIEVPDKADPLEDQYAARKTAKKERVAKNEARQRRNLEEAAAVSQGKNPRDVRKGELEREIRLSKTSTASLGKFDKKLQHEPKVKGVKRKFAPAISDVKQEKESSMNILQKVVGNEGVLNVAKAIKKSRK</sequence>
<keyword evidence="4 5" id="KW-0539">Nucleus</keyword>
<dbReference type="Proteomes" id="UP001479436">
    <property type="component" value="Unassembled WGS sequence"/>
</dbReference>
<keyword evidence="3 5" id="KW-0690">Ribosome biogenesis</keyword>
<gene>
    <name evidence="7" type="primary">RRS1</name>
    <name evidence="7" type="ORF">K7432_004870</name>
</gene>
<organism evidence="7 8">
    <name type="scientific">Basidiobolus ranarum</name>
    <dbReference type="NCBI Taxonomy" id="34480"/>
    <lineage>
        <taxon>Eukaryota</taxon>
        <taxon>Fungi</taxon>
        <taxon>Fungi incertae sedis</taxon>
        <taxon>Zoopagomycota</taxon>
        <taxon>Entomophthoromycotina</taxon>
        <taxon>Basidiobolomycetes</taxon>
        <taxon>Basidiobolales</taxon>
        <taxon>Basidiobolaceae</taxon>
        <taxon>Basidiobolus</taxon>
    </lineage>
</organism>
<name>A0ABR2W4X8_9FUNG</name>